<keyword evidence="3 6" id="KW-0464">Manganese</keyword>
<comment type="function">
    <text evidence="6">Catalyzes the reversible cleavage of pseudouridine 5'-phosphate (PsiMP) to ribose 5-phosphate and uracil. Functions biologically in the cleavage direction, as part of a pseudouridine degradation pathway.</text>
</comment>
<evidence type="ECO:0000256" key="3">
    <source>
        <dbReference type="ARBA" id="ARBA00023211"/>
    </source>
</evidence>
<reference evidence="8" key="1">
    <citation type="submission" date="2020-08" db="EMBL/GenBank/DDBJ databases">
        <title>Whole genome shotgun sequence of Polymorphospora rubra NBRC 101157.</title>
        <authorList>
            <person name="Komaki H."/>
            <person name="Tamura T."/>
        </authorList>
    </citation>
    <scope>NUCLEOTIDE SEQUENCE</scope>
    <source>
        <strain evidence="8">NBRC 101157</strain>
    </source>
</reference>
<dbReference type="AlphaFoldDB" id="A0A810N2Q6"/>
<dbReference type="InterPro" id="IPR007342">
    <property type="entry name" value="PsuG"/>
</dbReference>
<feature type="binding site" evidence="6">
    <location>
        <position position="122"/>
    </location>
    <ligand>
        <name>substrate</name>
    </ligand>
</feature>
<keyword evidence="4 6" id="KW-0456">Lyase</keyword>
<feature type="binding site" evidence="6">
    <location>
        <position position="102"/>
    </location>
    <ligand>
        <name>substrate</name>
    </ligand>
</feature>
<comment type="catalytic activity">
    <reaction evidence="6">
        <text>D-ribose 5-phosphate + uracil = psi-UMP + H2O</text>
        <dbReference type="Rhea" id="RHEA:18337"/>
        <dbReference type="ChEBI" id="CHEBI:15377"/>
        <dbReference type="ChEBI" id="CHEBI:17568"/>
        <dbReference type="ChEBI" id="CHEBI:58380"/>
        <dbReference type="ChEBI" id="CHEBI:78346"/>
        <dbReference type="EC" id="4.2.1.70"/>
    </reaction>
</comment>
<gene>
    <name evidence="6 8" type="primary">psuG</name>
    <name evidence="8" type="ORF">Prubr_41910</name>
</gene>
<evidence type="ECO:0000313" key="8">
    <source>
        <dbReference type="EMBL" id="BCJ67170.1"/>
    </source>
</evidence>
<dbReference type="GO" id="GO:0046113">
    <property type="term" value="P:nucleobase catabolic process"/>
    <property type="evidence" value="ECO:0007669"/>
    <property type="project" value="UniProtKB-UniRule"/>
</dbReference>
<accession>A0A810N2Q6</accession>
<keyword evidence="5 6" id="KW-0326">Glycosidase</keyword>
<comment type="cofactor">
    <cofactor evidence="6">
        <name>Mn(2+)</name>
        <dbReference type="ChEBI" id="CHEBI:29035"/>
    </cofactor>
    <text evidence="6">Binds 1 Mn(2+) ion per subunit.</text>
</comment>
<feature type="active site" description="Proton donor" evidence="6">
    <location>
        <position position="41"/>
    </location>
</feature>
<dbReference type="HAMAP" id="MF_01876">
    <property type="entry name" value="PsiMP_glycosidase"/>
    <property type="match status" value="1"/>
</dbReference>
<sequence>MVIVTDPANRPGLPEHPTHPIRYGEHVAEARRTGRPIVALESTIVSHGLPRPDNLRVAREIEATVREAGAVPATIGMVGGQLVVGLDDAQLTHLAGADGVTKLSVRDLAVAAATGADGATTVAATSAVAAAAGIGVFATGGLGGVHREAVQTFDESADLTTLARTPIAVVCAGVKSILDVGATLERLETLGVAVVGYRTRRFPGFFITDGGFDLDWSVDSPEQVAAVLAARTAQNVHHGGLIVANPLPVDEQLDPALHDRTLADGLALLARDGITGKAVTPFLLSHFHSATQGASLAVNVRIILNNARLAARIAAAAPPGADRTGAGPIGAGGPTGAGPGGTMPTVAG</sequence>
<evidence type="ECO:0000256" key="2">
    <source>
        <dbReference type="ARBA" id="ARBA00022801"/>
    </source>
</evidence>
<dbReference type="EC" id="4.2.1.70" evidence="6"/>
<dbReference type="GO" id="GO:0004730">
    <property type="term" value="F:pseudouridylate synthase activity"/>
    <property type="evidence" value="ECO:0007669"/>
    <property type="project" value="UniProtKB-UniRule"/>
</dbReference>
<keyword evidence="2 6" id="KW-0378">Hydrolase</keyword>
<evidence type="ECO:0000256" key="4">
    <source>
        <dbReference type="ARBA" id="ARBA00023239"/>
    </source>
</evidence>
<organism evidence="8 9">
    <name type="scientific">Polymorphospora rubra</name>
    <dbReference type="NCBI Taxonomy" id="338584"/>
    <lineage>
        <taxon>Bacteria</taxon>
        <taxon>Bacillati</taxon>
        <taxon>Actinomycetota</taxon>
        <taxon>Actinomycetes</taxon>
        <taxon>Micromonosporales</taxon>
        <taxon>Micromonosporaceae</taxon>
        <taxon>Polymorphospora</taxon>
    </lineage>
</organism>
<dbReference type="Proteomes" id="UP000680866">
    <property type="component" value="Chromosome"/>
</dbReference>
<evidence type="ECO:0000256" key="1">
    <source>
        <dbReference type="ARBA" id="ARBA00022723"/>
    </source>
</evidence>
<keyword evidence="1 6" id="KW-0479">Metal-binding</keyword>
<protein>
    <recommendedName>
        <fullName evidence="6">Pseudouridine-5'-phosphate glycosidase</fullName>
        <shortName evidence="6">PsiMP glycosidase</shortName>
        <ecNumber evidence="6">4.2.1.70</ecNumber>
    </recommendedName>
</protein>
<keyword evidence="9" id="KW-1185">Reference proteome</keyword>
<name>A0A810N2Q6_9ACTN</name>
<proteinExistence type="inferred from homology"/>
<feature type="region of interest" description="Disordered" evidence="7">
    <location>
        <begin position="319"/>
        <end position="348"/>
    </location>
</feature>
<dbReference type="EMBL" id="AP023359">
    <property type="protein sequence ID" value="BCJ67170.1"/>
    <property type="molecule type" value="Genomic_DNA"/>
</dbReference>
<evidence type="ECO:0000256" key="5">
    <source>
        <dbReference type="ARBA" id="ARBA00023295"/>
    </source>
</evidence>
<dbReference type="PANTHER" id="PTHR42909">
    <property type="entry name" value="ZGC:136858"/>
    <property type="match status" value="1"/>
</dbReference>
<evidence type="ECO:0000313" key="9">
    <source>
        <dbReference type="Proteomes" id="UP000680866"/>
    </source>
</evidence>
<feature type="compositionally biased region" description="Gly residues" evidence="7">
    <location>
        <begin position="327"/>
        <end position="341"/>
    </location>
</feature>
<comment type="subunit">
    <text evidence="6">Homotrimer.</text>
</comment>
<dbReference type="Pfam" id="PF04227">
    <property type="entry name" value="Indigoidine_A"/>
    <property type="match status" value="1"/>
</dbReference>
<dbReference type="GO" id="GO:0046872">
    <property type="term" value="F:metal ion binding"/>
    <property type="evidence" value="ECO:0007669"/>
    <property type="project" value="UniProtKB-KW"/>
</dbReference>
<dbReference type="Gene3D" id="3.40.1790.10">
    <property type="entry name" value="Indigoidine synthase domain"/>
    <property type="match status" value="1"/>
</dbReference>
<dbReference type="InterPro" id="IPR022830">
    <property type="entry name" value="Indigdn_synthA-like"/>
</dbReference>
<dbReference type="GO" id="GO:0016798">
    <property type="term" value="F:hydrolase activity, acting on glycosyl bonds"/>
    <property type="evidence" value="ECO:0007669"/>
    <property type="project" value="UniProtKB-KW"/>
</dbReference>
<feature type="binding site" evidence="6">
    <location>
        <begin position="156"/>
        <end position="158"/>
    </location>
    <ligand>
        <name>substrate</name>
    </ligand>
</feature>
<dbReference type="GO" id="GO:0005737">
    <property type="term" value="C:cytoplasm"/>
    <property type="evidence" value="ECO:0007669"/>
    <property type="project" value="TreeGrafter"/>
</dbReference>
<dbReference type="PANTHER" id="PTHR42909:SF1">
    <property type="entry name" value="CARBOHYDRATE KINASE PFKB DOMAIN-CONTAINING PROTEIN"/>
    <property type="match status" value="1"/>
</dbReference>
<dbReference type="SUPFAM" id="SSF110581">
    <property type="entry name" value="Indigoidine synthase A-like"/>
    <property type="match status" value="1"/>
</dbReference>
<feature type="binding site" evidence="6">
    <location>
        <position position="154"/>
    </location>
    <ligand>
        <name>Mn(2+)</name>
        <dbReference type="ChEBI" id="CHEBI:29035"/>
    </ligand>
</feature>
<evidence type="ECO:0000256" key="7">
    <source>
        <dbReference type="SAM" id="MobiDB-lite"/>
    </source>
</evidence>
<dbReference type="KEGG" id="pry:Prubr_41910"/>
<comment type="similarity">
    <text evidence="6">Belongs to the pseudouridine-5'-phosphate glycosidase family.</text>
</comment>
<feature type="active site" description="Nucleophile" evidence="6">
    <location>
        <position position="175"/>
    </location>
</feature>
<evidence type="ECO:0000256" key="6">
    <source>
        <dbReference type="HAMAP-Rule" id="MF_01876"/>
    </source>
</evidence>